<evidence type="ECO:0000256" key="1">
    <source>
        <dbReference type="ARBA" id="ARBA00010603"/>
    </source>
</evidence>
<keyword evidence="4" id="KW-0449">Lipoprotein</keyword>
<evidence type="ECO:0000256" key="5">
    <source>
        <dbReference type="SAM" id="MobiDB-lite"/>
    </source>
</evidence>
<dbReference type="InterPro" id="IPR019142">
    <property type="entry name" value="Dymeclin"/>
</dbReference>
<dbReference type="Pfam" id="PF09742">
    <property type="entry name" value="Dymeclin"/>
    <property type="match status" value="1"/>
</dbReference>
<reference evidence="6 7" key="1">
    <citation type="journal article" date="2018" name="BMC Genomics">
        <title>Genomic comparison of Trypanosoma conorhini and Trypanosoma rangeli to Trypanosoma cruzi strains of high and low virulence.</title>
        <authorList>
            <person name="Bradwell K.R."/>
            <person name="Koparde V.N."/>
            <person name="Matveyev A.V."/>
            <person name="Serrano M.G."/>
            <person name="Alves J.M."/>
            <person name="Parikh H."/>
            <person name="Huang B."/>
            <person name="Lee V."/>
            <person name="Espinosa-Alvarez O."/>
            <person name="Ortiz P.A."/>
            <person name="Costa-Martins A.G."/>
            <person name="Teixeira M.M."/>
            <person name="Buck G.A."/>
        </authorList>
    </citation>
    <scope>NUCLEOTIDE SEQUENCE [LARGE SCALE GENOMIC DNA]</scope>
    <source>
        <strain evidence="6 7">025E</strain>
    </source>
</reference>
<dbReference type="GO" id="GO:0005794">
    <property type="term" value="C:Golgi apparatus"/>
    <property type="evidence" value="ECO:0007669"/>
    <property type="project" value="TreeGrafter"/>
</dbReference>
<name>A0A422PZG0_9TRYP</name>
<organism evidence="6 7">
    <name type="scientific">Trypanosoma conorhini</name>
    <dbReference type="NCBI Taxonomy" id="83891"/>
    <lineage>
        <taxon>Eukaryota</taxon>
        <taxon>Discoba</taxon>
        <taxon>Euglenozoa</taxon>
        <taxon>Kinetoplastea</taxon>
        <taxon>Metakinetoplastina</taxon>
        <taxon>Trypanosomatida</taxon>
        <taxon>Trypanosomatidae</taxon>
        <taxon>Trypanosoma</taxon>
    </lineage>
</organism>
<dbReference type="PANTHER" id="PTHR12895:SF9">
    <property type="entry name" value="DYMECLIN"/>
    <property type="match status" value="1"/>
</dbReference>
<gene>
    <name evidence="6" type="ORF">Tco025E_02889</name>
</gene>
<feature type="compositionally biased region" description="Polar residues" evidence="5">
    <location>
        <begin position="529"/>
        <end position="542"/>
    </location>
</feature>
<feature type="region of interest" description="Disordered" evidence="5">
    <location>
        <begin position="523"/>
        <end position="542"/>
    </location>
</feature>
<dbReference type="GO" id="GO:0007030">
    <property type="term" value="P:Golgi organization"/>
    <property type="evidence" value="ECO:0007669"/>
    <property type="project" value="TreeGrafter"/>
</dbReference>
<keyword evidence="7" id="KW-1185">Reference proteome</keyword>
<dbReference type="GeneID" id="40316500"/>
<dbReference type="AlphaFoldDB" id="A0A422PZG0"/>
<dbReference type="Proteomes" id="UP000284403">
    <property type="component" value="Unassembled WGS sequence"/>
</dbReference>
<dbReference type="RefSeq" id="XP_029230051.1">
    <property type="nucleotide sequence ID" value="XM_029369812.1"/>
</dbReference>
<proteinExistence type="inferred from homology"/>
<evidence type="ECO:0000313" key="7">
    <source>
        <dbReference type="Proteomes" id="UP000284403"/>
    </source>
</evidence>
<evidence type="ECO:0000256" key="2">
    <source>
        <dbReference type="ARBA" id="ARBA00015736"/>
    </source>
</evidence>
<comment type="similarity">
    <text evidence="1">Belongs to the dymeclin family.</text>
</comment>
<keyword evidence="3" id="KW-0519">Myristate</keyword>
<dbReference type="PANTHER" id="PTHR12895">
    <property type="entry name" value="DYMECLIN"/>
    <property type="match status" value="1"/>
</dbReference>
<sequence length="722" mass="79079">MGGAQTREEAVRYFTGVACAGADPDEKEFSERLGRYKKDICSGAEYYGAALPVLREFVPPGVKTQRVRWLFRFCLQQLEHASCNYNQGQSEAFLATLHIMEFVVRYAHQVSRGDAALLLEIVTGEGAADAKSPTTVKWAATEAHKVCCALMEYCVSVPVTCATAEAHNEVVSLLLSMTSSALYHSTSFDGTHIDVFVEIMMSSEGLAPFIFTLLRRLVEWGAGRLSSSPFLYRDGHRPSLRNMYNVFGGGKGDRFISCGESLGRHCAQLLSVLLAHLKGNGENPALECVKKIEDGTPVPFGALLSAMVSRLQVCPSLCIVLYVLLYDHPTFLHTALTLYAREVLDLVQEVLHLSYIASVEAGEGGAASVRSAAATTRTNAAAETCQVPISREELTPESIAQLMKDMIQFSYPFIGFMTSTLVLLFSQDQVLNQNMSDTVIEPRFRAGRCGGRMPISSLCVVVLAHGVAKAMNDRNEPLAAVFVPSLSNLAPFIHDIEACASQQLIRLLILILRKLRRCAESTRQDENEMSCTANSTSKGSTVESKEDATAQMFLRQLTSLVEAVEAIIQGEDRMNDTLVYELLYSRSKLEAGLAADSQCPHIAAAYKALLPLLRIADHYETELASVTSAESYQDILGVIRRATREHTGSVSLLQDASHAAPPGRSSGSAPWRPREILYVYEESTHSYDFFGPFVWSTLLCDAAYPGGLLWVTDTAALEVFPQ</sequence>
<dbReference type="OrthoDB" id="10253409at2759"/>
<evidence type="ECO:0000256" key="4">
    <source>
        <dbReference type="ARBA" id="ARBA00023288"/>
    </source>
</evidence>
<protein>
    <recommendedName>
        <fullName evidence="2">Dymeclin</fullName>
    </recommendedName>
</protein>
<evidence type="ECO:0000313" key="6">
    <source>
        <dbReference type="EMBL" id="RNF23141.1"/>
    </source>
</evidence>
<accession>A0A422PZG0</accession>
<dbReference type="EMBL" id="MKKU01000124">
    <property type="protein sequence ID" value="RNF23141.1"/>
    <property type="molecule type" value="Genomic_DNA"/>
</dbReference>
<comment type="caution">
    <text evidence="6">The sequence shown here is derived from an EMBL/GenBank/DDBJ whole genome shotgun (WGS) entry which is preliminary data.</text>
</comment>
<evidence type="ECO:0000256" key="3">
    <source>
        <dbReference type="ARBA" id="ARBA00022707"/>
    </source>
</evidence>